<evidence type="ECO:0000313" key="2">
    <source>
        <dbReference type="Proteomes" id="UP000004995"/>
    </source>
</evidence>
<accession>K3Y3Z7</accession>
<dbReference type="Proteomes" id="UP000004995">
    <property type="component" value="Unassembled WGS sequence"/>
</dbReference>
<reference evidence="1" key="2">
    <citation type="submission" date="2018-08" db="UniProtKB">
        <authorList>
            <consortium name="EnsemblPlants"/>
        </authorList>
    </citation>
    <scope>IDENTIFICATION</scope>
    <source>
        <strain evidence="1">Yugu1</strain>
    </source>
</reference>
<dbReference type="EnsemblPlants" id="KQL11523">
    <property type="protein sequence ID" value="KQL11523"/>
    <property type="gene ID" value="SETIT_008935mg"/>
</dbReference>
<protein>
    <submittedName>
        <fullName evidence="1">Uncharacterized protein</fullName>
    </submittedName>
</protein>
<proteinExistence type="predicted"/>
<dbReference type="Gramene" id="KQL11523">
    <property type="protein sequence ID" value="KQL11523"/>
    <property type="gene ID" value="SETIT_008935mg"/>
</dbReference>
<dbReference type="InParanoid" id="K3Y3Z7"/>
<organism evidence="1 2">
    <name type="scientific">Setaria italica</name>
    <name type="common">Foxtail millet</name>
    <name type="synonym">Panicum italicum</name>
    <dbReference type="NCBI Taxonomy" id="4555"/>
    <lineage>
        <taxon>Eukaryota</taxon>
        <taxon>Viridiplantae</taxon>
        <taxon>Streptophyta</taxon>
        <taxon>Embryophyta</taxon>
        <taxon>Tracheophyta</taxon>
        <taxon>Spermatophyta</taxon>
        <taxon>Magnoliopsida</taxon>
        <taxon>Liliopsida</taxon>
        <taxon>Poales</taxon>
        <taxon>Poaceae</taxon>
        <taxon>PACMAD clade</taxon>
        <taxon>Panicoideae</taxon>
        <taxon>Panicodae</taxon>
        <taxon>Paniceae</taxon>
        <taxon>Cenchrinae</taxon>
        <taxon>Setaria</taxon>
    </lineage>
</organism>
<dbReference type="AlphaFoldDB" id="K3Y3Z7"/>
<evidence type="ECO:0000313" key="1">
    <source>
        <dbReference type="EnsemblPlants" id="KQL11523"/>
    </source>
</evidence>
<reference evidence="2" key="1">
    <citation type="journal article" date="2012" name="Nat. Biotechnol.">
        <title>Reference genome sequence of the model plant Setaria.</title>
        <authorList>
            <person name="Bennetzen J.L."/>
            <person name="Schmutz J."/>
            <person name="Wang H."/>
            <person name="Percifield R."/>
            <person name="Hawkins J."/>
            <person name="Pontaroli A.C."/>
            <person name="Estep M."/>
            <person name="Feng L."/>
            <person name="Vaughn J.N."/>
            <person name="Grimwood J."/>
            <person name="Jenkins J."/>
            <person name="Barry K."/>
            <person name="Lindquist E."/>
            <person name="Hellsten U."/>
            <person name="Deshpande S."/>
            <person name="Wang X."/>
            <person name="Wu X."/>
            <person name="Mitros T."/>
            <person name="Triplett J."/>
            <person name="Yang X."/>
            <person name="Ye C.Y."/>
            <person name="Mauro-Herrera M."/>
            <person name="Wang L."/>
            <person name="Li P."/>
            <person name="Sharma M."/>
            <person name="Sharma R."/>
            <person name="Ronald P.C."/>
            <person name="Panaud O."/>
            <person name="Kellogg E.A."/>
            <person name="Brutnell T.P."/>
            <person name="Doust A.N."/>
            <person name="Tuskan G.A."/>
            <person name="Rokhsar D."/>
            <person name="Devos K.M."/>
        </authorList>
    </citation>
    <scope>NUCLEOTIDE SEQUENCE [LARGE SCALE GENOMIC DNA]</scope>
    <source>
        <strain evidence="2">cv. Yugu1</strain>
    </source>
</reference>
<dbReference type="HOGENOM" id="CLU_2709503_0_0_1"/>
<dbReference type="EMBL" id="AGNK02002621">
    <property type="status" value="NOT_ANNOTATED_CDS"/>
    <property type="molecule type" value="Genomic_DNA"/>
</dbReference>
<keyword evidence="2" id="KW-1185">Reference proteome</keyword>
<name>K3Y3Z7_SETIT</name>
<sequence length="73" mass="8676">MHLISMFCDFCLRLGTCACIFLPFSSMSSFNNEIAMQFSFPLIFYSVYMRSVPFQFFLYDLKFPFSFFLCHVC</sequence>